<feature type="non-terminal residue" evidence="2">
    <location>
        <position position="1"/>
    </location>
</feature>
<feature type="compositionally biased region" description="Basic and acidic residues" evidence="1">
    <location>
        <begin position="10"/>
        <end position="21"/>
    </location>
</feature>
<feature type="region of interest" description="Disordered" evidence="1">
    <location>
        <begin position="1"/>
        <end position="21"/>
    </location>
</feature>
<organism evidence="2 3">
    <name type="scientific">Cetraspora pellucida</name>
    <dbReference type="NCBI Taxonomy" id="1433469"/>
    <lineage>
        <taxon>Eukaryota</taxon>
        <taxon>Fungi</taxon>
        <taxon>Fungi incertae sedis</taxon>
        <taxon>Mucoromycota</taxon>
        <taxon>Glomeromycotina</taxon>
        <taxon>Glomeromycetes</taxon>
        <taxon>Diversisporales</taxon>
        <taxon>Gigasporaceae</taxon>
        <taxon>Cetraspora</taxon>
    </lineage>
</organism>
<proteinExistence type="predicted"/>
<gene>
    <name evidence="2" type="ORF">CPELLU_LOCUS19469</name>
</gene>
<evidence type="ECO:0000256" key="1">
    <source>
        <dbReference type="SAM" id="MobiDB-lite"/>
    </source>
</evidence>
<keyword evidence="3" id="KW-1185">Reference proteome</keyword>
<sequence length="43" mass="5066">SSNERQLNYRRQEASRVRGTRHETLIKRYGKMESDSQLQDIGA</sequence>
<comment type="caution">
    <text evidence="2">The sequence shown here is derived from an EMBL/GenBank/DDBJ whole genome shotgun (WGS) entry which is preliminary data.</text>
</comment>
<dbReference type="AlphaFoldDB" id="A0A9N9KC58"/>
<accession>A0A9N9KC58</accession>
<name>A0A9N9KC58_9GLOM</name>
<protein>
    <submittedName>
        <fullName evidence="2">19757_t:CDS:1</fullName>
    </submittedName>
</protein>
<evidence type="ECO:0000313" key="2">
    <source>
        <dbReference type="EMBL" id="CAG8818772.1"/>
    </source>
</evidence>
<dbReference type="Proteomes" id="UP000789759">
    <property type="component" value="Unassembled WGS sequence"/>
</dbReference>
<evidence type="ECO:0000313" key="3">
    <source>
        <dbReference type="Proteomes" id="UP000789759"/>
    </source>
</evidence>
<dbReference type="EMBL" id="CAJVQA010047146">
    <property type="protein sequence ID" value="CAG8818772.1"/>
    <property type="molecule type" value="Genomic_DNA"/>
</dbReference>
<reference evidence="2" key="1">
    <citation type="submission" date="2021-06" db="EMBL/GenBank/DDBJ databases">
        <authorList>
            <person name="Kallberg Y."/>
            <person name="Tangrot J."/>
            <person name="Rosling A."/>
        </authorList>
    </citation>
    <scope>NUCLEOTIDE SEQUENCE</scope>
    <source>
        <strain evidence="2">FL966</strain>
    </source>
</reference>